<dbReference type="InterPro" id="IPR009072">
    <property type="entry name" value="Histone-fold"/>
</dbReference>
<gene>
    <name evidence="1" type="ORF">CAAN4_G10297</name>
</gene>
<evidence type="ECO:0000313" key="1">
    <source>
        <dbReference type="EMBL" id="CAK7917805.1"/>
    </source>
</evidence>
<proteinExistence type="predicted"/>
<sequence>MAPSSNSAAHARNRFKRTLSEKTRMSFKDDGSDVLVYLAYIKFLTRLQNKVNEKKATNGTPENLLSFYKEASEETMREFRG</sequence>
<organism evidence="1 2">
    <name type="scientific">[Candida] anglica</name>
    <dbReference type="NCBI Taxonomy" id="148631"/>
    <lineage>
        <taxon>Eukaryota</taxon>
        <taxon>Fungi</taxon>
        <taxon>Dikarya</taxon>
        <taxon>Ascomycota</taxon>
        <taxon>Saccharomycotina</taxon>
        <taxon>Pichiomycetes</taxon>
        <taxon>Debaryomycetaceae</taxon>
        <taxon>Kurtzmaniella</taxon>
    </lineage>
</organism>
<protein>
    <submittedName>
        <fullName evidence="1">Uncharacterized protein</fullName>
    </submittedName>
</protein>
<accession>A0ABP0EHQ0</accession>
<dbReference type="Gene3D" id="1.10.20.10">
    <property type="entry name" value="Histone, subunit A"/>
    <property type="match status" value="1"/>
</dbReference>
<reference evidence="1 2" key="1">
    <citation type="submission" date="2024-01" db="EMBL/GenBank/DDBJ databases">
        <authorList>
            <consortium name="Genoscope - CEA"/>
            <person name="William W."/>
        </authorList>
    </citation>
    <scope>NUCLEOTIDE SEQUENCE [LARGE SCALE GENOMIC DNA]</scope>
    <source>
        <strain evidence="1 2">29B2s-10</strain>
    </source>
</reference>
<keyword evidence="2" id="KW-1185">Reference proteome</keyword>
<dbReference type="EMBL" id="OZ004259">
    <property type="protein sequence ID" value="CAK7917805.1"/>
    <property type="molecule type" value="Genomic_DNA"/>
</dbReference>
<name>A0ABP0EHQ0_9ASCO</name>
<dbReference type="Proteomes" id="UP001497600">
    <property type="component" value="Chromosome G"/>
</dbReference>
<evidence type="ECO:0000313" key="2">
    <source>
        <dbReference type="Proteomes" id="UP001497600"/>
    </source>
</evidence>